<dbReference type="EMBL" id="CP001363">
    <property type="protein sequence ID" value="ACY91499.1"/>
    <property type="molecule type" value="Genomic_DNA"/>
</dbReference>
<sequence>MVYTRITAFLLSPQRIRASLFTPFDRIDIYV</sequence>
<dbReference type="Proteomes" id="UP000002695">
    <property type="component" value="Chromosome"/>
</dbReference>
<evidence type="ECO:0000313" key="1">
    <source>
        <dbReference type="EMBL" id="ACY91499.1"/>
    </source>
</evidence>
<dbReference type="HOGENOM" id="CLU_3398360_0_0_6"/>
<protein>
    <submittedName>
        <fullName evidence="1">Uncharacterized protein</fullName>
    </submittedName>
</protein>
<name>A0A0F6BAE7_SALT1</name>
<dbReference type="KEGG" id="seo:STM14_5160"/>
<keyword evidence="2" id="KW-1185">Reference proteome</keyword>
<accession>A0A0F6BAE7</accession>
<gene>
    <name evidence="1" type="ordered locus">STM14_5160</name>
</gene>
<reference evidence="1 2" key="1">
    <citation type="journal article" date="2010" name="J. Bacteriol.">
        <title>Short-term signatures of evolutionary change in the Salmonella enterica serovar typhimurium 14028 genome.</title>
        <authorList>
            <person name="Jarvik T."/>
            <person name="Smillie C."/>
            <person name="Groisman E.A."/>
            <person name="Ochman H."/>
        </authorList>
    </citation>
    <scope>NUCLEOTIDE SEQUENCE [LARGE SCALE GENOMIC DNA]</scope>
    <source>
        <strain evidence="2">14028s / SGSC 2262</strain>
    </source>
</reference>
<evidence type="ECO:0000313" key="2">
    <source>
        <dbReference type="Proteomes" id="UP000002695"/>
    </source>
</evidence>
<organism evidence="1 2">
    <name type="scientific">Salmonella typhimurium (strain 14028s / SGSC 2262)</name>
    <dbReference type="NCBI Taxonomy" id="588858"/>
    <lineage>
        <taxon>Bacteria</taxon>
        <taxon>Pseudomonadati</taxon>
        <taxon>Pseudomonadota</taxon>
        <taxon>Gammaproteobacteria</taxon>
        <taxon>Enterobacterales</taxon>
        <taxon>Enterobacteriaceae</taxon>
        <taxon>Salmonella</taxon>
    </lineage>
</organism>
<proteinExistence type="predicted"/>
<dbReference type="AlphaFoldDB" id="A0A0F6BAE7"/>